<dbReference type="SUPFAM" id="SSF48613">
    <property type="entry name" value="Heme oxygenase-like"/>
    <property type="match status" value="1"/>
</dbReference>
<dbReference type="CDD" id="cd19165">
    <property type="entry name" value="HemeO"/>
    <property type="match status" value="1"/>
</dbReference>
<keyword evidence="2" id="KW-0479">Metal-binding</keyword>
<organism evidence="4 5">
    <name type="scientific">Aquicella lusitana</name>
    <dbReference type="NCBI Taxonomy" id="254246"/>
    <lineage>
        <taxon>Bacteria</taxon>
        <taxon>Pseudomonadati</taxon>
        <taxon>Pseudomonadota</taxon>
        <taxon>Gammaproteobacteria</taxon>
        <taxon>Legionellales</taxon>
        <taxon>Coxiellaceae</taxon>
        <taxon>Aquicella</taxon>
    </lineage>
</organism>
<proteinExistence type="predicted"/>
<evidence type="ECO:0000256" key="3">
    <source>
        <dbReference type="ARBA" id="ARBA00023004"/>
    </source>
</evidence>
<dbReference type="GO" id="GO:0046872">
    <property type="term" value="F:metal ion binding"/>
    <property type="evidence" value="ECO:0007669"/>
    <property type="project" value="UniProtKB-KW"/>
</dbReference>
<dbReference type="InterPro" id="IPR002051">
    <property type="entry name" value="Haem_Oase"/>
</dbReference>
<evidence type="ECO:0000313" key="5">
    <source>
        <dbReference type="Proteomes" id="UP000254720"/>
    </source>
</evidence>
<dbReference type="InterPro" id="IPR016053">
    <property type="entry name" value="Haem_Oase-like"/>
</dbReference>
<keyword evidence="1" id="KW-0349">Heme</keyword>
<keyword evidence="5" id="KW-1185">Reference proteome</keyword>
<keyword evidence="3" id="KW-0408">Iron</keyword>
<dbReference type="PANTHER" id="PTHR10720">
    <property type="entry name" value="HEME OXYGENASE"/>
    <property type="match status" value="1"/>
</dbReference>
<dbReference type="PANTHER" id="PTHR10720:SF0">
    <property type="entry name" value="HEME OXYGENASE"/>
    <property type="match status" value="1"/>
</dbReference>
<protein>
    <submittedName>
        <fullName evidence="4">Heme oxygenase</fullName>
    </submittedName>
</protein>
<sequence>MNNRNNFSNIYSKTKKLHDQLDKHPFLIRYAQDKFTLKDRYRHLCELLPIYEAIEEKMRNCTYGNELCSHNELSEVMERAKLIKEDLDFMREKSGITFTDYPLAQKTSEYISAINKMTDPEEIFAHFYVRILGDFHGGPLTKARVTALFKNRAMYSEDAPDAGVKFYTFNAETSPLFHQWLNNKKLAEKSFDFANQAFKAHLDIFDELEQKRSSSSVIKNFSAFFCSKKSMVVGVSLATVAAVKISYHMR</sequence>
<dbReference type="InterPro" id="IPR016084">
    <property type="entry name" value="Haem_Oase-like_multi-hlx"/>
</dbReference>
<dbReference type="Pfam" id="PF01126">
    <property type="entry name" value="Heme_oxygenase"/>
    <property type="match status" value="1"/>
</dbReference>
<gene>
    <name evidence="4" type="ORF">C8D86_11077</name>
</gene>
<name>A0A370GJI9_9COXI</name>
<dbReference type="OrthoDB" id="5493802at2"/>
<reference evidence="4 5" key="1">
    <citation type="submission" date="2018-07" db="EMBL/GenBank/DDBJ databases">
        <title>Genomic Encyclopedia of Type Strains, Phase IV (KMG-IV): sequencing the most valuable type-strain genomes for metagenomic binning, comparative biology and taxonomic classification.</title>
        <authorList>
            <person name="Goeker M."/>
        </authorList>
    </citation>
    <scope>NUCLEOTIDE SEQUENCE [LARGE SCALE GENOMIC DNA]</scope>
    <source>
        <strain evidence="4 5">DSM 16500</strain>
    </source>
</reference>
<dbReference type="RefSeq" id="WP_114834363.1">
    <property type="nucleotide sequence ID" value="NZ_LR699115.1"/>
</dbReference>
<dbReference type="GO" id="GO:0006788">
    <property type="term" value="P:heme oxidation"/>
    <property type="evidence" value="ECO:0007669"/>
    <property type="project" value="InterPro"/>
</dbReference>
<dbReference type="AlphaFoldDB" id="A0A370GJI9"/>
<accession>A0A370GJI9</accession>
<dbReference type="Gene3D" id="1.20.910.10">
    <property type="entry name" value="Heme oxygenase-like"/>
    <property type="match status" value="1"/>
</dbReference>
<evidence type="ECO:0000256" key="1">
    <source>
        <dbReference type="ARBA" id="ARBA00022617"/>
    </source>
</evidence>
<dbReference type="GO" id="GO:0004392">
    <property type="term" value="F:heme oxygenase (decyclizing) activity"/>
    <property type="evidence" value="ECO:0007669"/>
    <property type="project" value="InterPro"/>
</dbReference>
<comment type="caution">
    <text evidence="4">The sequence shown here is derived from an EMBL/GenBank/DDBJ whole genome shotgun (WGS) entry which is preliminary data.</text>
</comment>
<dbReference type="EMBL" id="QQAX01000010">
    <property type="protein sequence ID" value="RDI43807.1"/>
    <property type="molecule type" value="Genomic_DNA"/>
</dbReference>
<evidence type="ECO:0000256" key="2">
    <source>
        <dbReference type="ARBA" id="ARBA00022723"/>
    </source>
</evidence>
<evidence type="ECO:0000313" key="4">
    <source>
        <dbReference type="EMBL" id="RDI43807.1"/>
    </source>
</evidence>
<dbReference type="PRINTS" id="PR00088">
    <property type="entry name" value="HAEMOXYGNASE"/>
</dbReference>
<dbReference type="Proteomes" id="UP000254720">
    <property type="component" value="Unassembled WGS sequence"/>
</dbReference>